<accession>A0ABV5FDR0</accession>
<proteinExistence type="predicted"/>
<reference evidence="3 4" key="1">
    <citation type="submission" date="2024-09" db="EMBL/GenBank/DDBJ databases">
        <authorList>
            <person name="Sun Q."/>
            <person name="Mori K."/>
        </authorList>
    </citation>
    <scope>NUCLEOTIDE SEQUENCE [LARGE SCALE GENOMIC DNA]</scope>
    <source>
        <strain evidence="3 4">CECT 8622</strain>
    </source>
</reference>
<dbReference type="EMBL" id="JBHMFC010000081">
    <property type="protein sequence ID" value="MFB9057588.1"/>
    <property type="molecule type" value="Genomic_DNA"/>
</dbReference>
<dbReference type="Proteomes" id="UP001589585">
    <property type="component" value="Unassembled WGS sequence"/>
</dbReference>
<evidence type="ECO:0000313" key="4">
    <source>
        <dbReference type="Proteomes" id="UP001589585"/>
    </source>
</evidence>
<dbReference type="InterPro" id="IPR011761">
    <property type="entry name" value="ATP-grasp"/>
</dbReference>
<feature type="domain" description="ATP-grasp" evidence="2">
    <location>
        <begin position="125"/>
        <end position="307"/>
    </location>
</feature>
<dbReference type="SUPFAM" id="SSF56059">
    <property type="entry name" value="Glutathione synthetase ATP-binding domain-like"/>
    <property type="match status" value="1"/>
</dbReference>
<dbReference type="Gene3D" id="3.30.470.20">
    <property type="entry name" value="ATP-grasp fold, B domain"/>
    <property type="match status" value="1"/>
</dbReference>
<name>A0ABV5FDR0_9FLAO</name>
<dbReference type="Pfam" id="PF15632">
    <property type="entry name" value="ATPgrasp_Ter"/>
    <property type="match status" value="1"/>
</dbReference>
<protein>
    <submittedName>
        <fullName evidence="3">ATP-grasp domain-containing protein</fullName>
    </submittedName>
</protein>
<dbReference type="PROSITE" id="PS50975">
    <property type="entry name" value="ATP_GRASP"/>
    <property type="match status" value="1"/>
</dbReference>
<organism evidence="3 4">
    <name type="scientific">Mariniflexile ostreae</name>
    <dbReference type="NCBI Taxonomy" id="1520892"/>
    <lineage>
        <taxon>Bacteria</taxon>
        <taxon>Pseudomonadati</taxon>
        <taxon>Bacteroidota</taxon>
        <taxon>Flavobacteriia</taxon>
        <taxon>Flavobacteriales</taxon>
        <taxon>Flavobacteriaceae</taxon>
        <taxon>Mariniflexile</taxon>
    </lineage>
</organism>
<evidence type="ECO:0000313" key="3">
    <source>
        <dbReference type="EMBL" id="MFB9057588.1"/>
    </source>
</evidence>
<evidence type="ECO:0000256" key="1">
    <source>
        <dbReference type="PROSITE-ProRule" id="PRU00409"/>
    </source>
</evidence>
<keyword evidence="4" id="KW-1185">Reference proteome</keyword>
<dbReference type="RefSeq" id="WP_379861826.1">
    <property type="nucleotide sequence ID" value="NZ_JBHMFC010000081.1"/>
</dbReference>
<gene>
    <name evidence="3" type="ORF">ACFFU9_12640</name>
</gene>
<keyword evidence="1" id="KW-0067">ATP-binding</keyword>
<sequence>MKEKYSVLIPDGNSKLLTVVINCLSEHKGYDIYIISDEKRKEIIYPKNLKQIFVYPNLNHNTKNEWLAYVDSLVEKYNIDVVMPIDVTAIRCLSKYKTAINKTKALGLLPPFDNFDTANHKDELSKHLILNQLPAPKTLLYSKGEVCTNPPLKFPIIMKLCKDYEGGGEGLHFFKDQVQLEQFFFKTELDCSYLLQSYISGYDIDCSVLCENGKILAFTIQKGFMKGESDFTPQLGVAFLYEKALYEVVERLMTSLNWSGVAHIDMRYDENEKDFKIIEINPRFWGSLDASIIAGVNFTHFYCLASMGITFDVPQYKNIRFLKLLGLVKTIKKNKLFLFNFRFLLKNTPLKFYKKNPWPLLYIVYYKLRAGVTKRISKTNKTS</sequence>
<comment type="caution">
    <text evidence="3">The sequence shown here is derived from an EMBL/GenBank/DDBJ whole genome shotgun (WGS) entry which is preliminary data.</text>
</comment>
<evidence type="ECO:0000259" key="2">
    <source>
        <dbReference type="PROSITE" id="PS50975"/>
    </source>
</evidence>
<keyword evidence="1" id="KW-0547">Nucleotide-binding</keyword>